<organism evidence="6 7">
    <name type="scientific">Halorubrum saccharovorum</name>
    <dbReference type="NCBI Taxonomy" id="2248"/>
    <lineage>
        <taxon>Archaea</taxon>
        <taxon>Methanobacteriati</taxon>
        <taxon>Methanobacteriota</taxon>
        <taxon>Stenosarchaea group</taxon>
        <taxon>Halobacteria</taxon>
        <taxon>Halobacteriales</taxon>
        <taxon>Haloferacaceae</taxon>
        <taxon>Halorubrum</taxon>
    </lineage>
</organism>
<evidence type="ECO:0000313" key="7">
    <source>
        <dbReference type="Proteomes" id="UP000053331"/>
    </source>
</evidence>
<evidence type="ECO:0008006" key="8">
    <source>
        <dbReference type="Google" id="ProtNLM"/>
    </source>
</evidence>
<keyword evidence="3" id="KW-1133">Transmembrane helix</keyword>
<dbReference type="GO" id="GO:0005886">
    <property type="term" value="C:plasma membrane"/>
    <property type="evidence" value="ECO:0007669"/>
    <property type="project" value="UniProtKB-SubCell"/>
</dbReference>
<evidence type="ECO:0000256" key="2">
    <source>
        <dbReference type="SAM" id="MobiDB-lite"/>
    </source>
</evidence>
<dbReference type="NCBIfam" id="NF045517">
    <property type="entry name" value="halo_surf_dom"/>
    <property type="match status" value="1"/>
</dbReference>
<dbReference type="Pfam" id="PF18204">
    <property type="entry name" value="PGF-CTERM"/>
    <property type="match status" value="1"/>
</dbReference>
<dbReference type="GO" id="GO:0030115">
    <property type="term" value="C:S-layer"/>
    <property type="evidence" value="ECO:0007669"/>
    <property type="project" value="UniProtKB-SubCell"/>
</dbReference>
<evidence type="ECO:0000259" key="4">
    <source>
        <dbReference type="Pfam" id="PF18204"/>
    </source>
</evidence>
<feature type="region of interest" description="Disordered" evidence="2">
    <location>
        <begin position="684"/>
        <end position="752"/>
    </location>
</feature>
<protein>
    <recommendedName>
        <fullName evidence="8">PGF-CTERM sorting domain-containing protein</fullName>
    </recommendedName>
</protein>
<dbReference type="Proteomes" id="UP000053331">
    <property type="component" value="Unassembled WGS sequence"/>
</dbReference>
<dbReference type="InterPro" id="IPR026371">
    <property type="entry name" value="PGF_CTERM"/>
</dbReference>
<comment type="caution">
    <text evidence="6">The sequence shown here is derived from an EMBL/GenBank/DDBJ whole genome shotgun (WGS) entry which is preliminary data.</text>
</comment>
<accession>A0A081EW24</accession>
<keyword evidence="1" id="KW-0732">Signal</keyword>
<reference evidence="6 7" key="1">
    <citation type="journal article" date="2015" name="Genome Announc.">
        <title>Draft genome sequence of a Halorubrum H3 strain isolated from the burlinskoye salt lake (Altai Krai, Russia).</title>
        <authorList>
            <person name="Rozanov A.S."/>
            <person name="Bryanskaya A.V."/>
            <person name="Malup T.K."/>
            <person name="Kotenko A.V."/>
            <person name="Peltek S.E."/>
        </authorList>
    </citation>
    <scope>NUCLEOTIDE SEQUENCE [LARGE SCALE GENOMIC DNA]</scope>
    <source>
        <strain evidence="6 7">H3</strain>
    </source>
</reference>
<dbReference type="EMBL" id="JNFH02000099">
    <property type="protein sequence ID" value="KDS91612.2"/>
    <property type="molecule type" value="Genomic_DNA"/>
</dbReference>
<name>A0A081EW24_9EURY</name>
<feature type="compositionally biased region" description="Acidic residues" evidence="2">
    <location>
        <begin position="684"/>
        <end position="733"/>
    </location>
</feature>
<dbReference type="Pfam" id="PF25162">
    <property type="entry name" value="DUF7827"/>
    <property type="match status" value="1"/>
</dbReference>
<keyword evidence="7" id="KW-1185">Reference proteome</keyword>
<proteinExistence type="predicted"/>
<keyword evidence="3" id="KW-0472">Membrane</keyword>
<evidence type="ECO:0000256" key="1">
    <source>
        <dbReference type="ARBA" id="ARBA00022729"/>
    </source>
</evidence>
<evidence type="ECO:0000313" key="6">
    <source>
        <dbReference type="EMBL" id="KDS91612.2"/>
    </source>
</evidence>
<dbReference type="NCBIfam" id="TIGR04126">
    <property type="entry name" value="PGF_CTERM"/>
    <property type="match status" value="1"/>
</dbReference>
<evidence type="ECO:0000259" key="5">
    <source>
        <dbReference type="Pfam" id="PF25162"/>
    </source>
</evidence>
<gene>
    <name evidence="6" type="ORF">FK85_00390</name>
</gene>
<feature type="transmembrane region" description="Helical" evidence="3">
    <location>
        <begin position="751"/>
        <end position="769"/>
    </location>
</feature>
<feature type="domain" description="PGF-CTERM archaeal protein-sorting signal" evidence="4">
    <location>
        <begin position="749"/>
        <end position="771"/>
    </location>
</feature>
<evidence type="ECO:0000256" key="3">
    <source>
        <dbReference type="SAM" id="Phobius"/>
    </source>
</evidence>
<sequence length="773" mass="81430">MENAADAGYPQAVVDETGSNGLAVEIDTGGLDEGDYFLRGAGDLPTTPDRDGTFEVASQSLDAEFDDDEVTDADGSAQTDLDIESNRGSYNLNVSADDDLTDEELYDILVDTSGSGVDSYDDATPVTYDDVEDGSAVDDANGDFNVVRYASDQEDANQKVAIVGFSDGEHQVDFAGVDDGDYTFTFESVDTDAETTADITVSERDAGADFGDSVYTQAAGDVAEVTIELEDTDDAYVQFGGEDAGFVDILYIEDDNDDDEVTFQVNTRTLGSVGTSAEDDVYYSEDDIVESSVHGNADADVDFQDEDGDDLAGDDDFEQYLSELDLIDDADDDADTQLTRPLQATTYDLTVNGNNVFVVNDDDASEADDEIGLATLELTQPGVESVQTWVAPENPADETEDLDTLLDTVTERSDVTIDDRLVIQAEATGIYGQLLYGSGSDFTALDEGFDGDALYQLNEAPGEGVTFEVEADDATGNQDATSINLEDTESDEVFVLVDSENGQLFVIVDTSNGDTFDAIEDGTEFTASLEYEADADERFAFGGSNNDYDRPYGSAGGDSTDDAYPYFGAGEDNTQSASAEFTFEDRDASFDNMNEDDEVQIEIAEDATVSGETNIAPGSDASVRVRSDQGVSPSFVETTDTEITEDGEFSAEFDFSGQAAGDAATVTLRLAGSSIASEDAVLVEEIEDGSDGEDGEDGDDGEDGEDGSDGTDDGDDGSDGTDDGSADGDDGSDGENGSDGGDGDSSDGTPGFGALVALVALIAAALLATRRHE</sequence>
<feature type="domain" description="DUF7827" evidence="5">
    <location>
        <begin position="205"/>
        <end position="300"/>
    </location>
</feature>
<dbReference type="InterPro" id="IPR057149">
    <property type="entry name" value="DUF7827"/>
</dbReference>
<keyword evidence="3" id="KW-0812">Transmembrane</keyword>
<dbReference type="AlphaFoldDB" id="A0A081EW24"/>